<name>A0A1A9M8E3_9XANT</name>
<dbReference type="SUPFAM" id="SSF51161">
    <property type="entry name" value="Trimeric LpxA-like enzymes"/>
    <property type="match status" value="1"/>
</dbReference>
<dbReference type="PANTHER" id="PTHR43300:SF7">
    <property type="entry name" value="UDP-N-ACETYLBACILLOSAMINE N-ACETYLTRANSFERASE"/>
    <property type="match status" value="1"/>
</dbReference>
<dbReference type="EMBL" id="JAYFSO010000002">
    <property type="protein sequence ID" value="MEA5122816.1"/>
    <property type="molecule type" value="Genomic_DNA"/>
</dbReference>
<keyword evidence="8" id="KW-1185">Reference proteome</keyword>
<dbReference type="PANTHER" id="PTHR43300">
    <property type="entry name" value="ACETYLTRANSFERASE"/>
    <property type="match status" value="1"/>
</dbReference>
<proteinExistence type="inferred from homology"/>
<dbReference type="OrthoDB" id="9794407at2"/>
<dbReference type="CDD" id="cd03360">
    <property type="entry name" value="LbH_AT_putative"/>
    <property type="match status" value="1"/>
</dbReference>
<dbReference type="AlphaFoldDB" id="A0A1A9M8E3"/>
<evidence type="ECO:0000313" key="6">
    <source>
        <dbReference type="EMBL" id="OAG66329.1"/>
    </source>
</evidence>
<comment type="similarity">
    <text evidence="1">Belongs to the transferase hexapeptide repeat family.</text>
</comment>
<dbReference type="InterPro" id="IPR050179">
    <property type="entry name" value="Trans_hexapeptide_repeat"/>
</dbReference>
<dbReference type="EMBL" id="LXNG01000034">
    <property type="protein sequence ID" value="OAG66329.1"/>
    <property type="molecule type" value="Genomic_DNA"/>
</dbReference>
<dbReference type="Gene3D" id="3.40.50.20">
    <property type="match status" value="1"/>
</dbReference>
<dbReference type="Proteomes" id="UP000077659">
    <property type="component" value="Unassembled WGS sequence"/>
</dbReference>
<dbReference type="RefSeq" id="WP_064510271.1">
    <property type="nucleotide sequence ID" value="NZ_JAYFSN010000005.1"/>
</dbReference>
<protein>
    <recommendedName>
        <fullName evidence="4">PglD N-terminal domain-containing protein</fullName>
    </recommendedName>
</protein>
<evidence type="ECO:0000313" key="5">
    <source>
        <dbReference type="EMBL" id="MEA5122816.1"/>
    </source>
</evidence>
<evidence type="ECO:0000259" key="4">
    <source>
        <dbReference type="Pfam" id="PF17836"/>
    </source>
</evidence>
<dbReference type="InterPro" id="IPR020019">
    <property type="entry name" value="AcTrfase_PglD-like"/>
</dbReference>
<dbReference type="InterPro" id="IPR001451">
    <property type="entry name" value="Hexapep"/>
</dbReference>
<organism evidence="6 7">
    <name type="scientific">Xanthomonas floridensis</name>
    <dbReference type="NCBI Taxonomy" id="1843580"/>
    <lineage>
        <taxon>Bacteria</taxon>
        <taxon>Pseudomonadati</taxon>
        <taxon>Pseudomonadota</taxon>
        <taxon>Gammaproteobacteria</taxon>
        <taxon>Lysobacterales</taxon>
        <taxon>Lysobacteraceae</taxon>
        <taxon>Xanthomonas</taxon>
    </lineage>
</organism>
<feature type="domain" description="PglD N-terminal" evidence="4">
    <location>
        <begin position="4"/>
        <end position="68"/>
    </location>
</feature>
<feature type="active site" description="Proton acceptor" evidence="2">
    <location>
        <position position="132"/>
    </location>
</feature>
<feature type="binding site" evidence="3">
    <location>
        <position position="63"/>
    </location>
    <ligand>
        <name>substrate</name>
    </ligand>
</feature>
<dbReference type="Pfam" id="PF00132">
    <property type="entry name" value="Hexapep"/>
    <property type="match status" value="1"/>
</dbReference>
<evidence type="ECO:0000256" key="1">
    <source>
        <dbReference type="ARBA" id="ARBA00007274"/>
    </source>
</evidence>
<comment type="caution">
    <text evidence="6">The sequence shown here is derived from an EMBL/GenBank/DDBJ whole genome shotgun (WGS) entry which is preliminary data.</text>
</comment>
<dbReference type="InterPro" id="IPR011004">
    <property type="entry name" value="Trimer_LpxA-like_sf"/>
</dbReference>
<evidence type="ECO:0000313" key="7">
    <source>
        <dbReference type="Proteomes" id="UP000077659"/>
    </source>
</evidence>
<accession>A0A1A9M8E3</accession>
<dbReference type="Gene3D" id="2.160.10.10">
    <property type="entry name" value="Hexapeptide repeat proteins"/>
    <property type="match status" value="1"/>
</dbReference>
<evidence type="ECO:0000256" key="3">
    <source>
        <dbReference type="PIRSR" id="PIRSR620019-2"/>
    </source>
</evidence>
<reference evidence="6 7" key="1">
    <citation type="submission" date="2016-05" db="EMBL/GenBank/DDBJ databases">
        <title>Pathogenic, phenotypic and molecular characterisation of Xanthomonas nasturtii sp. nov. and Xanthomonas floridensis sp. nov., new species of Xanthomonas associated with watercress production in Florida.</title>
        <authorList>
            <person name="Vicente J.G."/>
            <person name="Rothwell S."/>
            <person name="Holub E.B."/>
            <person name="Studholme D.J."/>
        </authorList>
    </citation>
    <scope>NUCLEOTIDE SEQUENCE [LARGE SCALE GENOMIC DNA]</scope>
    <source>
        <strain evidence="6 7">WHRI 8848</strain>
    </source>
</reference>
<feature type="site" description="Increases basicity of active site His" evidence="2">
    <location>
        <position position="133"/>
    </location>
</feature>
<evidence type="ECO:0000313" key="8">
    <source>
        <dbReference type="Proteomes" id="UP001303614"/>
    </source>
</evidence>
<gene>
    <name evidence="6" type="ORF">A7D17_05255</name>
    <name evidence="5" type="ORF">VB146_02805</name>
</gene>
<evidence type="ECO:0000256" key="2">
    <source>
        <dbReference type="PIRSR" id="PIRSR620019-1"/>
    </source>
</evidence>
<dbReference type="STRING" id="1843580.A7D17_05255"/>
<reference evidence="5 8" key="2">
    <citation type="submission" date="2023-12" db="EMBL/GenBank/DDBJ databases">
        <title>Genome sequencing of Xanthomonas floridensis.</title>
        <authorList>
            <person name="Greer S."/>
            <person name="Harrison J."/>
            <person name="Grant M."/>
            <person name="Vicente J."/>
            <person name="Studholme D."/>
        </authorList>
    </citation>
    <scope>NUCLEOTIDE SEQUENCE [LARGE SCALE GENOMIC DNA]</scope>
    <source>
        <strain evidence="5 8">WHRI 8848</strain>
    </source>
</reference>
<sequence length="191" mass="20314">MKPLLIIGASSFGRLLLVLAEDSGRQVKGFIDDFSTDEDVHGRTADLGQRLKPADYDLVMAIGYNHLERRNALFNQLSATGFCFPVLQHPAAHVNRTAIVGAGTMIMAGANVDAFAEIGSACVLWPESTISHDCRIGANTFISPAATLCGFVKVGDSSFIGANSVIIDSSILPPASFVKAGSRHNSRPQIK</sequence>
<dbReference type="Pfam" id="PF17836">
    <property type="entry name" value="PglD_N"/>
    <property type="match status" value="1"/>
</dbReference>
<dbReference type="InterPro" id="IPR041561">
    <property type="entry name" value="PglD_N"/>
</dbReference>
<dbReference type="Proteomes" id="UP001303614">
    <property type="component" value="Unassembled WGS sequence"/>
</dbReference>